<dbReference type="EMBL" id="CP014841">
    <property type="protein sequence ID" value="AND69576.1"/>
    <property type="molecule type" value="Genomic_DNA"/>
</dbReference>
<sequence length="37" mass="3537">MAGDHSAATSPAAAPHTGQSRGDFASCGGRPPRGPCG</sequence>
<gene>
    <name evidence="2" type="ORF">ATSB10_21220</name>
</gene>
<keyword evidence="3" id="KW-1185">Reference proteome</keyword>
<dbReference type="PATRIC" id="fig|445710.3.peg.2120"/>
<dbReference type="KEGG" id="dtx:ATSB10_21220"/>
<feature type="compositionally biased region" description="Low complexity" evidence="1">
    <location>
        <begin position="1"/>
        <end position="17"/>
    </location>
</feature>
<name>A0A160N192_9GAMM</name>
<evidence type="ECO:0000313" key="2">
    <source>
        <dbReference type="EMBL" id="AND69576.1"/>
    </source>
</evidence>
<dbReference type="Proteomes" id="UP000077255">
    <property type="component" value="Chromosome"/>
</dbReference>
<proteinExistence type="predicted"/>
<dbReference type="STRING" id="445710.ATSB10_21220"/>
<evidence type="ECO:0000313" key="3">
    <source>
        <dbReference type="Proteomes" id="UP000077255"/>
    </source>
</evidence>
<reference evidence="2 3" key="1">
    <citation type="submission" date="2016-02" db="EMBL/GenBank/DDBJ databases">
        <title>Complete genome sequencing and analysis of ATSB10, Dyella thiooxydans isolated from rhizosphere soil of sunflower (Helianthus annuus L.).</title>
        <authorList>
            <person name="Lee Y."/>
            <person name="Hwangbo K."/>
            <person name="Chung H."/>
            <person name="Yoo J."/>
            <person name="Kim K.Y."/>
            <person name="Sa T.M."/>
            <person name="Um Y."/>
            <person name="Madhaiyan M."/>
        </authorList>
    </citation>
    <scope>NUCLEOTIDE SEQUENCE [LARGE SCALE GENOMIC DNA]</scope>
    <source>
        <strain evidence="2 3">ATSB10</strain>
    </source>
</reference>
<accession>A0A160N192</accession>
<organism evidence="2 3">
    <name type="scientific">Dyella thiooxydans</name>
    <dbReference type="NCBI Taxonomy" id="445710"/>
    <lineage>
        <taxon>Bacteria</taxon>
        <taxon>Pseudomonadati</taxon>
        <taxon>Pseudomonadota</taxon>
        <taxon>Gammaproteobacteria</taxon>
        <taxon>Lysobacterales</taxon>
        <taxon>Rhodanobacteraceae</taxon>
        <taxon>Dyella</taxon>
    </lineage>
</organism>
<evidence type="ECO:0000256" key="1">
    <source>
        <dbReference type="SAM" id="MobiDB-lite"/>
    </source>
</evidence>
<feature type="region of interest" description="Disordered" evidence="1">
    <location>
        <begin position="1"/>
        <end position="37"/>
    </location>
</feature>
<protein>
    <submittedName>
        <fullName evidence="2">Uncharacterized protein</fullName>
    </submittedName>
</protein>
<dbReference type="AlphaFoldDB" id="A0A160N192"/>